<evidence type="ECO:0000256" key="7">
    <source>
        <dbReference type="ARBA" id="ARBA00023077"/>
    </source>
</evidence>
<evidence type="ECO:0000256" key="1">
    <source>
        <dbReference type="ARBA" id="ARBA00004571"/>
    </source>
</evidence>
<evidence type="ECO:0000256" key="8">
    <source>
        <dbReference type="ARBA" id="ARBA00023136"/>
    </source>
</evidence>
<accession>A0A381ZAG9</accession>
<dbReference type="InterPro" id="IPR012910">
    <property type="entry name" value="Plug_dom"/>
</dbReference>
<dbReference type="GO" id="GO:0006826">
    <property type="term" value="P:iron ion transport"/>
    <property type="evidence" value="ECO:0007669"/>
    <property type="project" value="UniProtKB-KW"/>
</dbReference>
<dbReference type="InterPro" id="IPR039426">
    <property type="entry name" value="TonB-dep_rcpt-like"/>
</dbReference>
<reference evidence="12" key="1">
    <citation type="submission" date="2018-05" db="EMBL/GenBank/DDBJ databases">
        <authorList>
            <person name="Lanie J.A."/>
            <person name="Ng W.-L."/>
            <person name="Kazmierczak K.M."/>
            <person name="Andrzejewski T.M."/>
            <person name="Davidsen T.M."/>
            <person name="Wayne K.J."/>
            <person name="Tettelin H."/>
            <person name="Glass J.I."/>
            <person name="Rusch D."/>
            <person name="Podicherti R."/>
            <person name="Tsui H.-C.T."/>
            <person name="Winkler M.E."/>
        </authorList>
    </citation>
    <scope>NUCLEOTIDE SEQUENCE</scope>
</reference>
<evidence type="ECO:0000256" key="9">
    <source>
        <dbReference type="ARBA" id="ARBA00023237"/>
    </source>
</evidence>
<keyword evidence="5" id="KW-0408">Iron</keyword>
<dbReference type="PROSITE" id="PS52016">
    <property type="entry name" value="TONB_DEPENDENT_REC_3"/>
    <property type="match status" value="1"/>
</dbReference>
<dbReference type="SUPFAM" id="SSF56935">
    <property type="entry name" value="Porins"/>
    <property type="match status" value="1"/>
</dbReference>
<keyword evidence="6" id="KW-0406">Ion transport</keyword>
<evidence type="ECO:0000313" key="12">
    <source>
        <dbReference type="EMBL" id="SVA85777.1"/>
    </source>
</evidence>
<keyword evidence="9" id="KW-0998">Cell outer membrane</keyword>
<evidence type="ECO:0000256" key="2">
    <source>
        <dbReference type="ARBA" id="ARBA00022448"/>
    </source>
</evidence>
<dbReference type="Gene3D" id="2.40.170.20">
    <property type="entry name" value="TonB-dependent receptor, beta-barrel domain"/>
    <property type="match status" value="1"/>
</dbReference>
<keyword evidence="2" id="KW-0813">Transport</keyword>
<feature type="region of interest" description="Disordered" evidence="10">
    <location>
        <begin position="290"/>
        <end position="313"/>
    </location>
</feature>
<feature type="non-terminal residue" evidence="12">
    <location>
        <position position="1"/>
    </location>
</feature>
<evidence type="ECO:0000256" key="10">
    <source>
        <dbReference type="SAM" id="MobiDB-lite"/>
    </source>
</evidence>
<gene>
    <name evidence="12" type="ORF">METZ01_LOCUS138631</name>
</gene>
<evidence type="ECO:0000256" key="5">
    <source>
        <dbReference type="ARBA" id="ARBA00023004"/>
    </source>
</evidence>
<protein>
    <recommendedName>
        <fullName evidence="11">TonB-dependent receptor plug domain-containing protein</fullName>
    </recommendedName>
</protein>
<keyword evidence="4" id="KW-0812">Transmembrane</keyword>
<dbReference type="GO" id="GO:0009279">
    <property type="term" value="C:cell outer membrane"/>
    <property type="evidence" value="ECO:0007669"/>
    <property type="project" value="UniProtKB-SubCell"/>
</dbReference>
<sequence>MSFIKSKFLNGFLGIALASFFLPVGILAAEEEDSVTIEEITVTAQKREEDAQSVPIAITALSQELQESTIRNLVDINGYAPNVRIGKNSSRSRGSAITVRGISYSENDKSFDSPIAVTLDGVFIGTNSGQIIENFDVDRIEILRGPQGTLFGKNTVGGVINVVRSKPTGEFGGLYKIAGGEWGRQEFKGILNTSLGDNLAAKFFFNSTESDGYMTNTFLNEDGPRVDYVNYGVSLQLSPSDVTDVLLTIETYDDGSDVGAALNKNDNTHLVCLPFGAIFFTAHNTCAATDPGDGETEYSTERRNEGQYDTDAI</sequence>
<keyword evidence="7" id="KW-0798">TonB box</keyword>
<feature type="domain" description="TonB-dependent receptor plug" evidence="11">
    <location>
        <begin position="51"/>
        <end position="159"/>
    </location>
</feature>
<proteinExistence type="predicted"/>
<evidence type="ECO:0000256" key="6">
    <source>
        <dbReference type="ARBA" id="ARBA00023065"/>
    </source>
</evidence>
<comment type="subcellular location">
    <subcellularLocation>
        <location evidence="1">Cell outer membrane</location>
        <topology evidence="1">Multi-pass membrane protein</topology>
    </subcellularLocation>
</comment>
<name>A0A381ZAG9_9ZZZZ</name>
<dbReference type="PANTHER" id="PTHR32552">
    <property type="entry name" value="FERRICHROME IRON RECEPTOR-RELATED"/>
    <property type="match status" value="1"/>
</dbReference>
<evidence type="ECO:0000256" key="3">
    <source>
        <dbReference type="ARBA" id="ARBA00022496"/>
    </source>
</evidence>
<evidence type="ECO:0000256" key="4">
    <source>
        <dbReference type="ARBA" id="ARBA00022692"/>
    </source>
</evidence>
<keyword evidence="8" id="KW-0472">Membrane</keyword>
<dbReference type="AlphaFoldDB" id="A0A381ZAG9"/>
<evidence type="ECO:0000259" key="11">
    <source>
        <dbReference type="Pfam" id="PF07715"/>
    </source>
</evidence>
<feature type="non-terminal residue" evidence="12">
    <location>
        <position position="313"/>
    </location>
</feature>
<keyword evidence="3" id="KW-0410">Iron transport</keyword>
<dbReference type="Pfam" id="PF07715">
    <property type="entry name" value="Plug"/>
    <property type="match status" value="1"/>
</dbReference>
<dbReference type="EMBL" id="UINC01020424">
    <property type="protein sequence ID" value="SVA85777.1"/>
    <property type="molecule type" value="Genomic_DNA"/>
</dbReference>
<organism evidence="12">
    <name type="scientific">marine metagenome</name>
    <dbReference type="NCBI Taxonomy" id="408172"/>
    <lineage>
        <taxon>unclassified sequences</taxon>
        <taxon>metagenomes</taxon>
        <taxon>ecological metagenomes</taxon>
    </lineage>
</organism>
<dbReference type="InterPro" id="IPR036942">
    <property type="entry name" value="Beta-barrel_TonB_sf"/>
</dbReference>
<dbReference type="PANTHER" id="PTHR32552:SF81">
    <property type="entry name" value="TONB-DEPENDENT OUTER MEMBRANE RECEPTOR"/>
    <property type="match status" value="1"/>
</dbReference>